<keyword evidence="6" id="KW-1185">Reference proteome</keyword>
<name>A0A3G1KSH2_FORW1</name>
<gene>
    <name evidence="5" type="ORF">DCMF_12345</name>
</gene>
<reference evidence="5 6" key="1">
    <citation type="submission" date="2016-10" db="EMBL/GenBank/DDBJ databases">
        <title>Complete Genome Sequence of Peptococcaceae strain DCMF.</title>
        <authorList>
            <person name="Edwards R.J."/>
            <person name="Holland S.I."/>
            <person name="Deshpande N.P."/>
            <person name="Wong Y.K."/>
            <person name="Ertan H."/>
            <person name="Manefield M."/>
            <person name="Russell T.L."/>
            <person name="Lee M.J."/>
        </authorList>
    </citation>
    <scope>NUCLEOTIDE SEQUENCE [LARGE SCALE GENOMIC DNA]</scope>
    <source>
        <strain evidence="5 6">DCMF</strain>
    </source>
</reference>
<dbReference type="PANTHER" id="PTHR40047">
    <property type="entry name" value="UPF0703 PROTEIN YCGQ"/>
    <property type="match status" value="1"/>
</dbReference>
<dbReference type="InterPro" id="IPR015402">
    <property type="entry name" value="DUF1980"/>
</dbReference>
<protein>
    <submittedName>
        <fullName evidence="5">TIGR03943 family protein</fullName>
    </submittedName>
</protein>
<evidence type="ECO:0000256" key="2">
    <source>
        <dbReference type="SAM" id="Phobius"/>
    </source>
</evidence>
<keyword evidence="2" id="KW-1133">Transmembrane helix</keyword>
<keyword evidence="2" id="KW-0472">Membrane</keyword>
<feature type="transmembrane region" description="Helical" evidence="2">
    <location>
        <begin position="60"/>
        <end position="79"/>
    </location>
</feature>
<feature type="compositionally biased region" description="Polar residues" evidence="1">
    <location>
        <begin position="153"/>
        <end position="181"/>
    </location>
</feature>
<evidence type="ECO:0000259" key="3">
    <source>
        <dbReference type="Pfam" id="PF09323"/>
    </source>
</evidence>
<feature type="transmembrane region" description="Helical" evidence="2">
    <location>
        <begin position="21"/>
        <end position="44"/>
    </location>
</feature>
<dbReference type="PANTHER" id="PTHR40047:SF1">
    <property type="entry name" value="UPF0703 PROTEIN YCGQ"/>
    <property type="match status" value="1"/>
</dbReference>
<dbReference type="Proteomes" id="UP000323521">
    <property type="component" value="Chromosome"/>
</dbReference>
<evidence type="ECO:0000259" key="4">
    <source>
        <dbReference type="Pfam" id="PF21537"/>
    </source>
</evidence>
<dbReference type="InterPro" id="IPR048447">
    <property type="entry name" value="DUF1980_C"/>
</dbReference>
<dbReference type="NCBIfam" id="TIGR03943">
    <property type="entry name" value="TIGR03943 family putative permease subunit"/>
    <property type="match status" value="1"/>
</dbReference>
<feature type="domain" description="DUF1980" evidence="4">
    <location>
        <begin position="192"/>
        <end position="314"/>
    </location>
</feature>
<accession>A0A3G1KSH2</accession>
<feature type="transmembrane region" description="Helical" evidence="2">
    <location>
        <begin position="91"/>
        <end position="108"/>
    </location>
</feature>
<organism evidence="5 6">
    <name type="scientific">Formimonas warabiya</name>
    <dbReference type="NCBI Taxonomy" id="1761012"/>
    <lineage>
        <taxon>Bacteria</taxon>
        <taxon>Bacillati</taxon>
        <taxon>Bacillota</taxon>
        <taxon>Clostridia</taxon>
        <taxon>Eubacteriales</taxon>
        <taxon>Peptococcaceae</taxon>
        <taxon>Candidatus Formimonas</taxon>
    </lineage>
</organism>
<dbReference type="EMBL" id="CP017634">
    <property type="protein sequence ID" value="ATW25463.1"/>
    <property type="molecule type" value="Genomic_DNA"/>
</dbReference>
<dbReference type="InterPro" id="IPR048493">
    <property type="entry name" value="DUF1980_N"/>
</dbReference>
<sequence>MFYRGLSTFWLGRDINMPARAFNPQIFLEFVCYSVFGGFIFYLVRSGEYLSYVTPRMKPYLYFTAIVMLVWACVGLSRLFRPQYKIRSAHCFVLTILILFLLLPHSPLSTADLTANYTGGSAFSQGTLTNKQMPSNNPKGSPSSSTPAPTESNANTPVTAQPNDNISDSTDSTPPNTQSAATDDPEAGLSGLDAENKKITVDNDEFYPWIAEVYTNMAKYESYTISITGFVFKDPEYFAENEFVPARLAMTCCTADLAPLGMLCKYDKVSELKADSWVTVEGVIHKGQYEGEDEPQITVTKITPAQEVEGYIYPY</sequence>
<dbReference type="Pfam" id="PF09323">
    <property type="entry name" value="DUF1980"/>
    <property type="match status" value="1"/>
</dbReference>
<evidence type="ECO:0000313" key="5">
    <source>
        <dbReference type="EMBL" id="ATW25463.1"/>
    </source>
</evidence>
<feature type="region of interest" description="Disordered" evidence="1">
    <location>
        <begin position="126"/>
        <end position="195"/>
    </location>
</feature>
<feature type="domain" description="DUF1980" evidence="3">
    <location>
        <begin position="28"/>
        <end position="111"/>
    </location>
</feature>
<dbReference type="Pfam" id="PF21537">
    <property type="entry name" value="DUF1980_C"/>
    <property type="match status" value="1"/>
</dbReference>
<dbReference type="InterPro" id="IPR052955">
    <property type="entry name" value="UPF0703_membrane_permease"/>
</dbReference>
<proteinExistence type="predicted"/>
<dbReference type="AlphaFoldDB" id="A0A3G1KSH2"/>
<keyword evidence="2" id="KW-0812">Transmembrane</keyword>
<dbReference type="KEGG" id="fwa:DCMF_12345"/>
<feature type="compositionally biased region" description="Low complexity" evidence="1">
    <location>
        <begin position="134"/>
        <end position="152"/>
    </location>
</feature>
<evidence type="ECO:0000256" key="1">
    <source>
        <dbReference type="SAM" id="MobiDB-lite"/>
    </source>
</evidence>
<evidence type="ECO:0000313" key="6">
    <source>
        <dbReference type="Proteomes" id="UP000323521"/>
    </source>
</evidence>